<dbReference type="EMBL" id="KZ503460">
    <property type="protein sequence ID" value="PKU63843.1"/>
    <property type="molecule type" value="Genomic_DNA"/>
</dbReference>
<dbReference type="AlphaFoldDB" id="A0A2I0VKF2"/>
<organism evidence="1 2">
    <name type="scientific">Dendrobium catenatum</name>
    <dbReference type="NCBI Taxonomy" id="906689"/>
    <lineage>
        <taxon>Eukaryota</taxon>
        <taxon>Viridiplantae</taxon>
        <taxon>Streptophyta</taxon>
        <taxon>Embryophyta</taxon>
        <taxon>Tracheophyta</taxon>
        <taxon>Spermatophyta</taxon>
        <taxon>Magnoliopsida</taxon>
        <taxon>Liliopsida</taxon>
        <taxon>Asparagales</taxon>
        <taxon>Orchidaceae</taxon>
        <taxon>Epidendroideae</taxon>
        <taxon>Malaxideae</taxon>
        <taxon>Dendrobiinae</taxon>
        <taxon>Dendrobium</taxon>
    </lineage>
</organism>
<gene>
    <name evidence="1" type="ORF">MA16_Dca010761</name>
</gene>
<reference evidence="1 2" key="2">
    <citation type="journal article" date="2017" name="Nature">
        <title>The Apostasia genome and the evolution of orchids.</title>
        <authorList>
            <person name="Zhang G.Q."/>
            <person name="Liu K.W."/>
            <person name="Li Z."/>
            <person name="Lohaus R."/>
            <person name="Hsiao Y.Y."/>
            <person name="Niu S.C."/>
            <person name="Wang J.Y."/>
            <person name="Lin Y.C."/>
            <person name="Xu Q."/>
            <person name="Chen L.J."/>
            <person name="Yoshida K."/>
            <person name="Fujiwara S."/>
            <person name="Wang Z.W."/>
            <person name="Zhang Y.Q."/>
            <person name="Mitsuda N."/>
            <person name="Wang M."/>
            <person name="Liu G.H."/>
            <person name="Pecoraro L."/>
            <person name="Huang H.X."/>
            <person name="Xiao X.J."/>
            <person name="Lin M."/>
            <person name="Wu X.Y."/>
            <person name="Wu W.L."/>
            <person name="Chen Y.Y."/>
            <person name="Chang S.B."/>
            <person name="Sakamoto S."/>
            <person name="Ohme-Takagi M."/>
            <person name="Yagi M."/>
            <person name="Zeng S.J."/>
            <person name="Shen C.Y."/>
            <person name="Yeh C.M."/>
            <person name="Luo Y.B."/>
            <person name="Tsai W.C."/>
            <person name="Van de Peer Y."/>
            <person name="Liu Z.J."/>
        </authorList>
    </citation>
    <scope>NUCLEOTIDE SEQUENCE [LARGE SCALE GENOMIC DNA]</scope>
    <source>
        <tissue evidence="1">The whole plant</tissue>
    </source>
</reference>
<evidence type="ECO:0000313" key="1">
    <source>
        <dbReference type="EMBL" id="PKU63843.1"/>
    </source>
</evidence>
<dbReference type="Proteomes" id="UP000233837">
    <property type="component" value="Unassembled WGS sequence"/>
</dbReference>
<name>A0A2I0VKF2_9ASPA</name>
<evidence type="ECO:0000313" key="2">
    <source>
        <dbReference type="Proteomes" id="UP000233837"/>
    </source>
</evidence>
<proteinExistence type="predicted"/>
<reference evidence="1 2" key="1">
    <citation type="journal article" date="2016" name="Sci. Rep.">
        <title>The Dendrobium catenatum Lindl. genome sequence provides insights into polysaccharide synthase, floral development and adaptive evolution.</title>
        <authorList>
            <person name="Zhang G.Q."/>
            <person name="Xu Q."/>
            <person name="Bian C."/>
            <person name="Tsai W.C."/>
            <person name="Yeh C.M."/>
            <person name="Liu K.W."/>
            <person name="Yoshida K."/>
            <person name="Zhang L.S."/>
            <person name="Chang S.B."/>
            <person name="Chen F."/>
            <person name="Shi Y."/>
            <person name="Su Y.Y."/>
            <person name="Zhang Y.Q."/>
            <person name="Chen L.J."/>
            <person name="Yin Y."/>
            <person name="Lin M."/>
            <person name="Huang H."/>
            <person name="Deng H."/>
            <person name="Wang Z.W."/>
            <person name="Zhu S.L."/>
            <person name="Zhao X."/>
            <person name="Deng C."/>
            <person name="Niu S.C."/>
            <person name="Huang J."/>
            <person name="Wang M."/>
            <person name="Liu G.H."/>
            <person name="Yang H.J."/>
            <person name="Xiao X.J."/>
            <person name="Hsiao Y.Y."/>
            <person name="Wu W.L."/>
            <person name="Chen Y.Y."/>
            <person name="Mitsuda N."/>
            <person name="Ohme-Takagi M."/>
            <person name="Luo Y.B."/>
            <person name="Van de Peer Y."/>
            <person name="Liu Z.J."/>
        </authorList>
    </citation>
    <scope>NUCLEOTIDE SEQUENCE [LARGE SCALE GENOMIC DNA]</scope>
    <source>
        <tissue evidence="1">The whole plant</tissue>
    </source>
</reference>
<protein>
    <submittedName>
        <fullName evidence="1">Uncharacterized protein</fullName>
    </submittedName>
</protein>
<accession>A0A2I0VKF2</accession>
<sequence length="104" mass="12014">MAQPLQYEWAMLPQTLDKCNSVRSADKMLKYHWTNSRYHCPFLEFGADGRQGHREHSLIILSLVPASCRPWDYFFCLLASTFLAQKCFKGLDGGGKNKIQDQQE</sequence>
<keyword evidence="2" id="KW-1185">Reference proteome</keyword>